<feature type="region of interest" description="Disordered" evidence="17">
    <location>
        <begin position="767"/>
        <end position="790"/>
    </location>
</feature>
<feature type="region of interest" description="Disordered" evidence="17">
    <location>
        <begin position="960"/>
        <end position="1024"/>
    </location>
</feature>
<evidence type="ECO:0000256" key="14">
    <source>
        <dbReference type="ARBA" id="ARBA00023136"/>
    </source>
</evidence>
<dbReference type="Pfam" id="PF07516">
    <property type="entry name" value="SecA_SW"/>
    <property type="match status" value="1"/>
</dbReference>
<dbReference type="PROSITE" id="PS01312">
    <property type="entry name" value="SECA"/>
    <property type="match status" value="1"/>
</dbReference>
<evidence type="ECO:0000313" key="22">
    <source>
        <dbReference type="Proteomes" id="UP000779900"/>
    </source>
</evidence>
<keyword evidence="4 15" id="KW-0813">Transport</keyword>
<dbReference type="SUPFAM" id="SSF81886">
    <property type="entry name" value="Helical scaffold and wing domains of SecA"/>
    <property type="match status" value="2"/>
</dbReference>
<dbReference type="InterPro" id="IPR014001">
    <property type="entry name" value="Helicase_ATP-bd"/>
</dbReference>
<dbReference type="InterPro" id="IPR044722">
    <property type="entry name" value="SecA_SF2_C"/>
</dbReference>
<protein>
    <recommendedName>
        <fullName evidence="15 16">Protein translocase subunit SecA</fullName>
        <ecNumber evidence="15">7.4.2.8</ecNumber>
    </recommendedName>
</protein>
<evidence type="ECO:0000256" key="1">
    <source>
        <dbReference type="ARBA" id="ARBA00001947"/>
    </source>
</evidence>
<keyword evidence="10 15" id="KW-0067">ATP-binding</keyword>
<comment type="subunit">
    <text evidence="15">Monomer and homodimer. Part of the essential Sec protein translocation apparatus which comprises SecA, SecYEG and auxiliary proteins SecDF. Other proteins may also be involved.</text>
</comment>
<evidence type="ECO:0000256" key="9">
    <source>
        <dbReference type="ARBA" id="ARBA00022833"/>
    </source>
</evidence>
<dbReference type="GO" id="GO:0017038">
    <property type="term" value="P:protein import"/>
    <property type="evidence" value="ECO:0007669"/>
    <property type="project" value="InterPro"/>
</dbReference>
<gene>
    <name evidence="15 21" type="primary">secA</name>
    <name evidence="21" type="ORF">FJY68_09300</name>
</gene>
<evidence type="ECO:0000256" key="17">
    <source>
        <dbReference type="SAM" id="MobiDB-lite"/>
    </source>
</evidence>
<dbReference type="PRINTS" id="PR00906">
    <property type="entry name" value="SECA"/>
</dbReference>
<dbReference type="CDD" id="cd17928">
    <property type="entry name" value="DEXDc_SecA"/>
    <property type="match status" value="1"/>
</dbReference>
<dbReference type="GO" id="GO:0005524">
    <property type="term" value="F:ATP binding"/>
    <property type="evidence" value="ECO:0007669"/>
    <property type="project" value="UniProtKB-UniRule"/>
</dbReference>
<dbReference type="Gene3D" id="1.10.3060.10">
    <property type="entry name" value="Helical scaffold and wing domains of SecA"/>
    <property type="match status" value="2"/>
</dbReference>
<dbReference type="GO" id="GO:0065002">
    <property type="term" value="P:intracellular protein transmembrane transport"/>
    <property type="evidence" value="ECO:0007669"/>
    <property type="project" value="UniProtKB-UniRule"/>
</dbReference>
<evidence type="ECO:0000256" key="5">
    <source>
        <dbReference type="ARBA" id="ARBA00022475"/>
    </source>
</evidence>
<accession>A0A937XEP8</accession>
<dbReference type="InterPro" id="IPR014018">
    <property type="entry name" value="SecA_motor_DEAD"/>
</dbReference>
<dbReference type="Pfam" id="PF02810">
    <property type="entry name" value="SEC-C"/>
    <property type="match status" value="1"/>
</dbReference>
<feature type="domain" description="Helicase ATP-binding" evidence="18">
    <location>
        <begin position="101"/>
        <end position="259"/>
    </location>
</feature>
<dbReference type="InterPro" id="IPR011116">
    <property type="entry name" value="SecA_Wing/Scaffold"/>
</dbReference>
<comment type="subcellular location">
    <subcellularLocation>
        <location evidence="15">Cell membrane</location>
        <topology evidence="15">Peripheral membrane protein</topology>
        <orientation evidence="15">Cytoplasmic side</orientation>
    </subcellularLocation>
    <subcellularLocation>
        <location evidence="15">Cytoplasm</location>
    </subcellularLocation>
    <subcellularLocation>
        <location evidence="2">Membrane</location>
        <topology evidence="2">Peripheral membrane protein</topology>
    </subcellularLocation>
    <text evidence="15">Distribution is 50-50.</text>
</comment>
<dbReference type="HAMAP" id="MF_01382">
    <property type="entry name" value="SecA"/>
    <property type="match status" value="1"/>
</dbReference>
<reference evidence="21" key="1">
    <citation type="submission" date="2019-03" db="EMBL/GenBank/DDBJ databases">
        <title>Lake Tanganyika Metagenome-Assembled Genomes (MAGs).</title>
        <authorList>
            <person name="Tran P."/>
        </authorList>
    </citation>
    <scope>NUCLEOTIDE SEQUENCE</scope>
    <source>
        <strain evidence="21">K_DeepCast_150m_m2_040</strain>
    </source>
</reference>
<feature type="binding site" evidence="15">
    <location>
        <begin position="117"/>
        <end position="121"/>
    </location>
    <ligand>
        <name>ATP</name>
        <dbReference type="ChEBI" id="CHEBI:30616"/>
    </ligand>
</feature>
<evidence type="ECO:0000256" key="3">
    <source>
        <dbReference type="ARBA" id="ARBA00007650"/>
    </source>
</evidence>
<dbReference type="SUPFAM" id="SSF52540">
    <property type="entry name" value="P-loop containing nucleoside triphosphate hydrolases"/>
    <property type="match status" value="2"/>
</dbReference>
<dbReference type="NCBIfam" id="NF009538">
    <property type="entry name" value="PRK12904.1"/>
    <property type="match status" value="1"/>
</dbReference>
<dbReference type="EC" id="7.4.2.8" evidence="15"/>
<evidence type="ECO:0000256" key="12">
    <source>
        <dbReference type="ARBA" id="ARBA00022967"/>
    </source>
</evidence>
<comment type="similarity">
    <text evidence="3 15 16">Belongs to the SecA family.</text>
</comment>
<sequence>MLGLLKGLIPSKSDREVKRLWLRVAEINELWGTLKKLTDAELPKKTEEFIARIREGETLDDLMPEAFALAKEACRRLVGKKWTVTGQEMTWDMVPFDVQLIGGMVLHEGKVAEMRTGEGKTLVATMPLYLNALAKQGAHLVTVNDYLALRDREWMGPVYESLGLTVGCIQQGMEPAERKPHYSADITYGTNNEFGFDYLRDNMVGRWQDKVQRGHSYAIVDEVDIILVDEARTPLIISGPVEAEDRGFDRMTPQVRRVFGQQSLLANRLAAEALKLLDADNEAEAGVKLLTVRRGAPKNKKLLEAEQRQGVKSLIERTELSFIRDKRFPEIDEKLYFVIDEKDHSVALTEMGRKELAPGEPEAFVLPDLGEELARVDHYTSVTPQEKIKAREEVYQRYARKSEMLHSYQSLLKAFSLFEKDVDYVVQEGKVIIVDEFTGRLMPGRRYSDGLHSALEAKENVRVQGDTQTFATITLQNYFRMYKKLAGMSGTAMTIAGELFNVYKRDVVAIPTNEPCRRIDYPDIVHKTRAQKYQAVVDEIQTWHARGRPILVGTTSVDVSQVISDMLRRRKINHVVLNAKFHQHEGEIIEDAGQAGSVTIATNMAGRGTDIKLGPGVVKGECCYVVKDTGGKCPVWEEKPGSCEEDVPCGLYIIGTERHEARRIDDQLRGRSGRQGDPGSSRFFLSLEDDLMRLFGSERVARLMDQFGAKDDEPIEHPLVTRAIEGAQKRVEERNREIRRHLLEYDDVMNRQREAVYAIRDAVLQDESDASHTTPDAEAAAGSAPESQPADPALARLRAVYDDMARGLISDFVNKTIGAGKRAEEWDWDGLRGELSMTFLADLRVDEDYRFRATVDELRQTLTDIASRRYDERRQELGDRQFAGLCRSVFLYAIDSRWREHLYALDTLREGISLSAYGQKDPLVEYKRESFDLFQEMMRDLYKDALTMLFRAQLRGVEERRQPAQRSVRAYKPEASTSAPSGAPPEPAKAGQARRPTDKVGRNDPCPCGSGKKYKRCCGSNNPE</sequence>
<dbReference type="PROSITE" id="PS51192">
    <property type="entry name" value="HELICASE_ATP_BIND_1"/>
    <property type="match status" value="1"/>
</dbReference>
<dbReference type="SMART" id="SM00957">
    <property type="entry name" value="SecA_DEAD"/>
    <property type="match status" value="1"/>
</dbReference>
<dbReference type="InterPro" id="IPR011115">
    <property type="entry name" value="SecA_DEAD"/>
</dbReference>
<feature type="binding site" evidence="15">
    <location>
        <position position="610"/>
    </location>
    <ligand>
        <name>ATP</name>
        <dbReference type="ChEBI" id="CHEBI:30616"/>
    </ligand>
</feature>
<comment type="caution">
    <text evidence="21">The sequence shown here is derived from an EMBL/GenBank/DDBJ whole genome shotgun (WGS) entry which is preliminary data.</text>
</comment>
<organism evidence="21 22">
    <name type="scientific">candidate division WOR-3 bacterium</name>
    <dbReference type="NCBI Taxonomy" id="2052148"/>
    <lineage>
        <taxon>Bacteria</taxon>
        <taxon>Bacteria division WOR-3</taxon>
    </lineage>
</organism>
<dbReference type="PANTHER" id="PTHR30612">
    <property type="entry name" value="SECA INNER MEMBRANE COMPONENT OF SEC PROTEIN SECRETION SYSTEM"/>
    <property type="match status" value="1"/>
</dbReference>
<dbReference type="Proteomes" id="UP000779900">
    <property type="component" value="Unassembled WGS sequence"/>
</dbReference>
<dbReference type="InterPro" id="IPR001650">
    <property type="entry name" value="Helicase_C-like"/>
</dbReference>
<dbReference type="Pfam" id="PF01043">
    <property type="entry name" value="SecA_PP_bind"/>
    <property type="match status" value="1"/>
</dbReference>
<keyword evidence="13 15" id="KW-0811">Translocation</keyword>
<evidence type="ECO:0000313" key="21">
    <source>
        <dbReference type="EMBL" id="MBM3332028.1"/>
    </source>
</evidence>
<dbReference type="SMART" id="SM00958">
    <property type="entry name" value="SecA_PP_bind"/>
    <property type="match status" value="1"/>
</dbReference>
<dbReference type="GO" id="GO:0005886">
    <property type="term" value="C:plasma membrane"/>
    <property type="evidence" value="ECO:0007669"/>
    <property type="project" value="UniProtKB-SubCell"/>
</dbReference>
<dbReference type="PANTHER" id="PTHR30612:SF0">
    <property type="entry name" value="CHLOROPLAST PROTEIN-TRANSPORTING ATPASE"/>
    <property type="match status" value="1"/>
</dbReference>
<evidence type="ECO:0000256" key="2">
    <source>
        <dbReference type="ARBA" id="ARBA00004170"/>
    </source>
</evidence>
<feature type="domain" description="Helicase C-terminal" evidence="19">
    <location>
        <begin position="532"/>
        <end position="732"/>
    </location>
</feature>
<dbReference type="GO" id="GO:0005829">
    <property type="term" value="C:cytosol"/>
    <property type="evidence" value="ECO:0007669"/>
    <property type="project" value="TreeGrafter"/>
</dbReference>
<comment type="cofactor">
    <cofactor evidence="1">
        <name>Zn(2+)</name>
        <dbReference type="ChEBI" id="CHEBI:29105"/>
    </cofactor>
</comment>
<dbReference type="GO" id="GO:0046872">
    <property type="term" value="F:metal ion binding"/>
    <property type="evidence" value="ECO:0007669"/>
    <property type="project" value="UniProtKB-KW"/>
</dbReference>
<dbReference type="Pfam" id="PF21090">
    <property type="entry name" value="P-loop_SecA"/>
    <property type="match status" value="1"/>
</dbReference>
<dbReference type="CDD" id="cd18803">
    <property type="entry name" value="SF2_C_secA"/>
    <property type="match status" value="1"/>
</dbReference>
<comment type="catalytic activity">
    <reaction evidence="15">
        <text>ATP + H2O + cellular proteinSide 1 = ADP + phosphate + cellular proteinSide 2.</text>
        <dbReference type="EC" id="7.4.2.8"/>
    </reaction>
</comment>
<keyword evidence="8 15" id="KW-0547">Nucleotide-binding</keyword>
<dbReference type="InterPro" id="IPR011130">
    <property type="entry name" value="SecA_preprotein_X-link_dom"/>
</dbReference>
<dbReference type="InterPro" id="IPR036670">
    <property type="entry name" value="SecA_X-link_sf"/>
</dbReference>
<dbReference type="SUPFAM" id="SSF81767">
    <property type="entry name" value="Pre-protein crosslinking domain of SecA"/>
    <property type="match status" value="1"/>
</dbReference>
<proteinExistence type="inferred from homology"/>
<dbReference type="GO" id="GO:0006605">
    <property type="term" value="P:protein targeting"/>
    <property type="evidence" value="ECO:0007669"/>
    <property type="project" value="UniProtKB-UniRule"/>
</dbReference>
<dbReference type="FunFam" id="3.40.50.300:FF:000113">
    <property type="entry name" value="Preprotein translocase subunit SecA"/>
    <property type="match status" value="1"/>
</dbReference>
<keyword evidence="6 15" id="KW-0963">Cytoplasm</keyword>
<dbReference type="AlphaFoldDB" id="A0A937XEP8"/>
<keyword evidence="5 15" id="KW-1003">Cell membrane</keyword>
<evidence type="ECO:0000256" key="4">
    <source>
        <dbReference type="ARBA" id="ARBA00022448"/>
    </source>
</evidence>
<dbReference type="InterPro" id="IPR000185">
    <property type="entry name" value="SecA"/>
</dbReference>
<keyword evidence="7" id="KW-0479">Metal-binding</keyword>
<comment type="function">
    <text evidence="15">Part of the Sec protein translocase complex. Interacts with the SecYEG preprotein conducting channel. Has a central role in coupling the hydrolysis of ATP to the transfer of proteins into and across the cell membrane, serving as an ATP-driven molecular motor driving the stepwise translocation of polypeptide chains across the membrane.</text>
</comment>
<evidence type="ECO:0000259" key="19">
    <source>
        <dbReference type="PROSITE" id="PS51194"/>
    </source>
</evidence>
<dbReference type="EMBL" id="VGIR01000056">
    <property type="protein sequence ID" value="MBM3332028.1"/>
    <property type="molecule type" value="Genomic_DNA"/>
</dbReference>
<evidence type="ECO:0000256" key="16">
    <source>
        <dbReference type="RuleBase" id="RU003874"/>
    </source>
</evidence>
<evidence type="ECO:0000256" key="10">
    <source>
        <dbReference type="ARBA" id="ARBA00022840"/>
    </source>
</evidence>
<keyword evidence="11 15" id="KW-0653">Protein transport</keyword>
<dbReference type="GO" id="GO:0043952">
    <property type="term" value="P:protein transport by the Sec complex"/>
    <property type="evidence" value="ECO:0007669"/>
    <property type="project" value="UniProtKB-ARBA"/>
</dbReference>
<dbReference type="Gene3D" id="3.90.1440.10">
    <property type="entry name" value="SecA, preprotein cross-linking domain"/>
    <property type="match status" value="1"/>
</dbReference>
<dbReference type="GO" id="GO:0031522">
    <property type="term" value="C:cell envelope Sec protein transport complex"/>
    <property type="evidence" value="ECO:0007669"/>
    <property type="project" value="TreeGrafter"/>
</dbReference>
<dbReference type="InterPro" id="IPR020937">
    <property type="entry name" value="SecA_CS"/>
</dbReference>
<dbReference type="PROSITE" id="PS51194">
    <property type="entry name" value="HELICASE_CTER"/>
    <property type="match status" value="1"/>
</dbReference>
<dbReference type="InterPro" id="IPR027417">
    <property type="entry name" value="P-loop_NTPase"/>
</dbReference>
<feature type="domain" description="SecA family profile" evidence="20">
    <location>
        <begin position="2"/>
        <end position="716"/>
    </location>
</feature>
<evidence type="ECO:0000256" key="8">
    <source>
        <dbReference type="ARBA" id="ARBA00022741"/>
    </source>
</evidence>
<dbReference type="Gene3D" id="3.40.50.300">
    <property type="entry name" value="P-loop containing nucleotide triphosphate hydrolases"/>
    <property type="match status" value="3"/>
</dbReference>
<dbReference type="NCBIfam" id="TIGR00963">
    <property type="entry name" value="secA"/>
    <property type="match status" value="1"/>
</dbReference>
<dbReference type="Pfam" id="PF07517">
    <property type="entry name" value="SecA_DEAD"/>
    <property type="match status" value="1"/>
</dbReference>
<evidence type="ECO:0000256" key="11">
    <source>
        <dbReference type="ARBA" id="ARBA00022927"/>
    </source>
</evidence>
<feature type="binding site" evidence="15">
    <location>
        <position position="99"/>
    </location>
    <ligand>
        <name>ATP</name>
        <dbReference type="ChEBI" id="CHEBI:30616"/>
    </ligand>
</feature>
<dbReference type="PROSITE" id="PS51196">
    <property type="entry name" value="SECA_MOTOR_DEAD"/>
    <property type="match status" value="1"/>
</dbReference>
<evidence type="ECO:0000256" key="6">
    <source>
        <dbReference type="ARBA" id="ARBA00022490"/>
    </source>
</evidence>
<keyword evidence="9" id="KW-0862">Zinc</keyword>
<evidence type="ECO:0000259" key="18">
    <source>
        <dbReference type="PROSITE" id="PS51192"/>
    </source>
</evidence>
<dbReference type="InterPro" id="IPR036266">
    <property type="entry name" value="SecA_Wing/Scaffold_sf"/>
</dbReference>
<evidence type="ECO:0000256" key="7">
    <source>
        <dbReference type="ARBA" id="ARBA00022723"/>
    </source>
</evidence>
<dbReference type="GO" id="GO:0008564">
    <property type="term" value="F:protein-exporting ATPase activity"/>
    <property type="evidence" value="ECO:0007669"/>
    <property type="project" value="UniProtKB-EC"/>
</dbReference>
<evidence type="ECO:0000256" key="13">
    <source>
        <dbReference type="ARBA" id="ARBA00023010"/>
    </source>
</evidence>
<dbReference type="InterPro" id="IPR004027">
    <property type="entry name" value="SEC_C_motif"/>
</dbReference>
<evidence type="ECO:0000259" key="20">
    <source>
        <dbReference type="PROSITE" id="PS51196"/>
    </source>
</evidence>
<keyword evidence="14 15" id="KW-0472">Membrane</keyword>
<name>A0A937XEP8_UNCW3</name>
<evidence type="ECO:0000256" key="15">
    <source>
        <dbReference type="HAMAP-Rule" id="MF_01382"/>
    </source>
</evidence>
<keyword evidence="12 15" id="KW-1278">Translocase</keyword>